<proteinExistence type="predicted"/>
<reference evidence="2 3" key="1">
    <citation type="journal article" date="2019" name="Int. J. Syst. Evol. Microbiol.">
        <title>The Global Catalogue of Microorganisms (GCM) 10K type strain sequencing project: providing services to taxonomists for standard genome sequencing and annotation.</title>
        <authorList>
            <consortium name="The Broad Institute Genomics Platform"/>
            <consortium name="The Broad Institute Genome Sequencing Center for Infectious Disease"/>
            <person name="Wu L."/>
            <person name="Ma J."/>
        </authorList>
    </citation>
    <scope>NUCLEOTIDE SEQUENCE [LARGE SCALE GENOMIC DNA]</scope>
    <source>
        <strain evidence="2 3">JCM 14546</strain>
    </source>
</reference>
<organism evidence="2 3">
    <name type="scientific">Brevibacterium samyangense</name>
    <dbReference type="NCBI Taxonomy" id="366888"/>
    <lineage>
        <taxon>Bacteria</taxon>
        <taxon>Bacillati</taxon>
        <taxon>Actinomycetota</taxon>
        <taxon>Actinomycetes</taxon>
        <taxon>Micrococcales</taxon>
        <taxon>Brevibacteriaceae</taxon>
        <taxon>Brevibacterium</taxon>
    </lineage>
</organism>
<dbReference type="Proteomes" id="UP001500755">
    <property type="component" value="Unassembled WGS sequence"/>
</dbReference>
<name>A0ABN2TIR8_9MICO</name>
<feature type="region of interest" description="Disordered" evidence="1">
    <location>
        <begin position="17"/>
        <end position="43"/>
    </location>
</feature>
<keyword evidence="3" id="KW-1185">Reference proteome</keyword>
<feature type="region of interest" description="Disordered" evidence="1">
    <location>
        <begin position="88"/>
        <end position="108"/>
    </location>
</feature>
<evidence type="ECO:0000313" key="3">
    <source>
        <dbReference type="Proteomes" id="UP001500755"/>
    </source>
</evidence>
<evidence type="ECO:0000256" key="1">
    <source>
        <dbReference type="SAM" id="MobiDB-lite"/>
    </source>
</evidence>
<protein>
    <submittedName>
        <fullName evidence="2">Uncharacterized protein</fullName>
    </submittedName>
</protein>
<gene>
    <name evidence="2" type="ORF">GCM10009755_21940</name>
</gene>
<evidence type="ECO:0000313" key="2">
    <source>
        <dbReference type="EMBL" id="GAA2010437.1"/>
    </source>
</evidence>
<comment type="caution">
    <text evidence="2">The sequence shown here is derived from an EMBL/GenBank/DDBJ whole genome shotgun (WGS) entry which is preliminary data.</text>
</comment>
<accession>A0ABN2TIR8</accession>
<sequence>MRADAVGWPERNAVHRDMATSFGGNGAERRCGIGGEEPPVQGRRCGIDPGSLAGGWNGKAAHRWTRGERGSGVAGGVCAVRALRLVGSRTRGPPGASAHGRANLEWTA</sequence>
<dbReference type="EMBL" id="BAAANO010000020">
    <property type="protein sequence ID" value="GAA2010437.1"/>
    <property type="molecule type" value="Genomic_DNA"/>
</dbReference>